<dbReference type="InterPro" id="IPR027417">
    <property type="entry name" value="P-loop_NTPase"/>
</dbReference>
<accession>A0A7M1T1Y7</accession>
<dbReference type="InterPro" id="IPR025988">
    <property type="entry name" value="YWFCY_dom"/>
</dbReference>
<organism evidence="9 10">
    <name type="scientific">Cruoricaptor ignavus</name>
    <dbReference type="NCBI Taxonomy" id="1118202"/>
    <lineage>
        <taxon>Bacteria</taxon>
        <taxon>Pseudomonadati</taxon>
        <taxon>Bacteroidota</taxon>
        <taxon>Flavobacteriia</taxon>
        <taxon>Flavobacteriales</taxon>
        <taxon>Weeksellaceae</taxon>
        <taxon>Cruoricaptor</taxon>
    </lineage>
</organism>
<dbReference type="RefSeq" id="WP_193439882.1">
    <property type="nucleotide sequence ID" value="NZ_CP063145.1"/>
</dbReference>
<keyword evidence="3 6" id="KW-0812">Transmembrane</keyword>
<dbReference type="KEGG" id="civ:IMZ16_09780"/>
<evidence type="ECO:0000256" key="4">
    <source>
        <dbReference type="ARBA" id="ARBA00022989"/>
    </source>
</evidence>
<proteinExistence type="predicted"/>
<dbReference type="GO" id="GO:0003677">
    <property type="term" value="F:DNA binding"/>
    <property type="evidence" value="ECO:0007669"/>
    <property type="project" value="UniProtKB-KW"/>
</dbReference>
<comment type="subcellular location">
    <subcellularLocation>
        <location evidence="1">Cell membrane</location>
        <topology evidence="1">Multi-pass membrane protein</topology>
    </subcellularLocation>
</comment>
<dbReference type="Proteomes" id="UP000593605">
    <property type="component" value="Chromosome"/>
</dbReference>
<evidence type="ECO:0000256" key="1">
    <source>
        <dbReference type="ARBA" id="ARBA00004651"/>
    </source>
</evidence>
<dbReference type="InterPro" id="IPR051539">
    <property type="entry name" value="T4SS-coupling_protein"/>
</dbReference>
<dbReference type="InterPro" id="IPR019476">
    <property type="entry name" value="T4SS_TraD_DNA-bd"/>
</dbReference>
<feature type="transmembrane region" description="Helical" evidence="6">
    <location>
        <begin position="83"/>
        <end position="104"/>
    </location>
</feature>
<reference evidence="9 10" key="1">
    <citation type="submission" date="2020-10" db="EMBL/GenBank/DDBJ databases">
        <title>Complete genome of Cruoricapor ignavus strain M1214 isolated from the blood culture of a febrile patient.</title>
        <authorList>
            <person name="Guglielmino C.J.D."/>
        </authorList>
    </citation>
    <scope>NUCLEOTIDE SEQUENCE [LARGE SCALE GENOMIC DNA]</scope>
    <source>
        <strain evidence="9 10">M1214</strain>
    </source>
</reference>
<evidence type="ECO:0000313" key="9">
    <source>
        <dbReference type="EMBL" id="QOR73781.1"/>
    </source>
</evidence>
<evidence type="ECO:0000259" key="8">
    <source>
        <dbReference type="Pfam" id="PF14293"/>
    </source>
</evidence>
<dbReference type="Gene3D" id="3.40.50.300">
    <property type="entry name" value="P-loop containing nucleotide triphosphate hydrolases"/>
    <property type="match status" value="2"/>
</dbReference>
<sequence length="664" mass="74763">MQEQQHQIKLYGFLQKAVYAVVALDCSALFYLNADIPVVSNLLKNFTKMSFFYPPLNAKLSTLILIGLVAVGTRAKKKKDLNIGTEIILPMLIGLVMMFSALVWQQQAGNPKLPKILPGFSLYQVLYALLSFLGAVILQMGADSISKLIQQKMGKDRWNVEEESFAQNQELVDNETSVNIPYLFRYQKKTNKGWVNLNPFRGTMVIGTPGSGKSFGIINPAIRQMIAKGFCLCIYDFKFPDLAQIAYYHYLLKKAKDSAYDYEFHVINLNEVEKSKRVNPFRKEYIRTLAEAQEMAESMVSSLQKGGSGSGGGSDAFFTQSAINFLSSSIYFFATYNHGKYSDLPHILAFMNRSYQEIFETLFSNEEIVSLLSPFKTAYDNKAFDQLEGQVGTLKIFLSRLATKESFWVFSGDEVELKITDRKNPSILILASDPGTQDINSALYSSVLNRTLRLINSKYNLPGGIIADEFPTIYIHKIDNVVATARSNKVAVLLGLQEIPQLRQFYKKEVADTISAIVGNILSGSARDKNTLEWLEKLFGKIKQKSYSQSISQQGTTTSINEKMDFMIPAGKIATLKTGEMVGMIAQGEENDTLEYKTSAMHGKINLDIKAIKKEEQGYVPMPVYYSFVDKTGKNRKEEVLMTNFRKINKEVELIVKEFSKNET</sequence>
<dbReference type="SUPFAM" id="SSF52540">
    <property type="entry name" value="P-loop containing nucleoside triphosphate hydrolases"/>
    <property type="match status" value="1"/>
</dbReference>
<dbReference type="PANTHER" id="PTHR37937:SF1">
    <property type="entry name" value="CONJUGATIVE TRANSFER: DNA TRANSPORT"/>
    <property type="match status" value="1"/>
</dbReference>
<name>A0A7M1T1Y7_9FLAO</name>
<dbReference type="PANTHER" id="PTHR37937">
    <property type="entry name" value="CONJUGATIVE TRANSFER: DNA TRANSPORT"/>
    <property type="match status" value="1"/>
</dbReference>
<evidence type="ECO:0000259" key="7">
    <source>
        <dbReference type="Pfam" id="PF10412"/>
    </source>
</evidence>
<dbReference type="CDD" id="cd01127">
    <property type="entry name" value="TrwB_TraG_TraD_VirD4"/>
    <property type="match status" value="2"/>
</dbReference>
<dbReference type="GO" id="GO:0005886">
    <property type="term" value="C:plasma membrane"/>
    <property type="evidence" value="ECO:0007669"/>
    <property type="project" value="UniProtKB-SubCell"/>
</dbReference>
<evidence type="ECO:0000256" key="3">
    <source>
        <dbReference type="ARBA" id="ARBA00022692"/>
    </source>
</evidence>
<protein>
    <submittedName>
        <fullName evidence="9">Type IV secretion system DNA-binding domain-containing protein</fullName>
    </submittedName>
</protein>
<evidence type="ECO:0000313" key="10">
    <source>
        <dbReference type="Proteomes" id="UP000593605"/>
    </source>
</evidence>
<evidence type="ECO:0000256" key="6">
    <source>
        <dbReference type="SAM" id="Phobius"/>
    </source>
</evidence>
<keyword evidence="9" id="KW-0238">DNA-binding</keyword>
<evidence type="ECO:0000256" key="2">
    <source>
        <dbReference type="ARBA" id="ARBA00022475"/>
    </source>
</evidence>
<keyword evidence="5 6" id="KW-0472">Membrane</keyword>
<gene>
    <name evidence="9" type="ORF">IMZ16_09780</name>
</gene>
<feature type="domain" description="Type IV secretion system coupling protein TraD DNA-binding" evidence="7">
    <location>
        <begin position="202"/>
        <end position="553"/>
    </location>
</feature>
<feature type="transmembrane region" description="Helical" evidence="6">
    <location>
        <begin position="52"/>
        <end position="71"/>
    </location>
</feature>
<dbReference type="Pfam" id="PF10412">
    <property type="entry name" value="TrwB_AAD_bind"/>
    <property type="match status" value="1"/>
</dbReference>
<dbReference type="EMBL" id="CP063145">
    <property type="protein sequence ID" value="QOR73781.1"/>
    <property type="molecule type" value="Genomic_DNA"/>
</dbReference>
<keyword evidence="4 6" id="KW-1133">Transmembrane helix</keyword>
<evidence type="ECO:0000256" key="5">
    <source>
        <dbReference type="ARBA" id="ARBA00023136"/>
    </source>
</evidence>
<keyword evidence="2" id="KW-1003">Cell membrane</keyword>
<dbReference type="AlphaFoldDB" id="A0A7M1T1Y7"/>
<dbReference type="Pfam" id="PF14293">
    <property type="entry name" value="YWFCY"/>
    <property type="match status" value="1"/>
</dbReference>
<feature type="transmembrane region" description="Helical" evidence="6">
    <location>
        <begin position="124"/>
        <end position="142"/>
    </location>
</feature>
<feature type="domain" description="YWFCY" evidence="8">
    <location>
        <begin position="29"/>
        <end position="149"/>
    </location>
</feature>